<keyword evidence="7" id="KW-0819">tRNA processing</keyword>
<name>A0A8K0E753_9ROSA</name>
<dbReference type="PROSITE" id="PS50090">
    <property type="entry name" value="MYB_LIKE"/>
    <property type="match status" value="1"/>
</dbReference>
<gene>
    <name evidence="19" type="ORF">FNV43_RR15748</name>
</gene>
<feature type="domain" description="Myb-like" evidence="17">
    <location>
        <begin position="732"/>
        <end position="782"/>
    </location>
</feature>
<keyword evidence="4" id="KW-0489">Methyltransferase</keyword>
<comment type="catalytic activity">
    <reaction evidence="1">
        <text>guanosine(46) in tRNA + S-adenosyl-L-methionine = N(7)-methylguanosine(46) in tRNA + S-adenosyl-L-homocysteine</text>
        <dbReference type="Rhea" id="RHEA:42708"/>
        <dbReference type="Rhea" id="RHEA-COMP:10188"/>
        <dbReference type="Rhea" id="RHEA-COMP:10189"/>
        <dbReference type="ChEBI" id="CHEBI:57856"/>
        <dbReference type="ChEBI" id="CHEBI:59789"/>
        <dbReference type="ChEBI" id="CHEBI:74269"/>
        <dbReference type="ChEBI" id="CHEBI:74480"/>
        <dbReference type="EC" id="2.1.1.33"/>
    </reaction>
</comment>
<dbReference type="PRINTS" id="PR00477">
    <property type="entry name" value="PHGLYCKINASE"/>
</dbReference>
<dbReference type="GO" id="GO:0003682">
    <property type="term" value="F:chromatin binding"/>
    <property type="evidence" value="ECO:0007669"/>
    <property type="project" value="InterPro"/>
</dbReference>
<evidence type="ECO:0000256" key="7">
    <source>
        <dbReference type="ARBA" id="ARBA00022694"/>
    </source>
</evidence>
<evidence type="ECO:0000313" key="20">
    <source>
        <dbReference type="Proteomes" id="UP000796880"/>
    </source>
</evidence>
<evidence type="ECO:0000259" key="17">
    <source>
        <dbReference type="PROSITE" id="PS50090"/>
    </source>
</evidence>
<evidence type="ECO:0000256" key="14">
    <source>
        <dbReference type="RuleBase" id="RU000532"/>
    </source>
</evidence>
<evidence type="ECO:0000256" key="12">
    <source>
        <dbReference type="ARBA" id="ARBA00023125"/>
    </source>
</evidence>
<evidence type="ECO:0000256" key="13">
    <source>
        <dbReference type="ARBA" id="ARBA00023242"/>
    </source>
</evidence>
<keyword evidence="5 14" id="KW-0808">Transferase</keyword>
<proteinExistence type="inferred from homology"/>
<keyword evidence="9 14" id="KW-0418">Kinase</keyword>
<dbReference type="OrthoDB" id="515799at2759"/>
<evidence type="ECO:0000256" key="8">
    <source>
        <dbReference type="ARBA" id="ARBA00022741"/>
    </source>
</evidence>
<keyword evidence="12" id="KW-0238">DNA-binding</keyword>
<dbReference type="Gene3D" id="3.40.50.1260">
    <property type="entry name" value="Phosphoglycerate kinase, N-terminal domain"/>
    <property type="match status" value="2"/>
</dbReference>
<dbReference type="Proteomes" id="UP000796880">
    <property type="component" value="Unassembled WGS sequence"/>
</dbReference>
<keyword evidence="6" id="KW-0949">S-adenosyl-L-methionine</keyword>
<dbReference type="GO" id="GO:0004618">
    <property type="term" value="F:phosphoglycerate kinase activity"/>
    <property type="evidence" value="ECO:0007669"/>
    <property type="project" value="UniProtKB-EC"/>
</dbReference>
<accession>A0A8K0E753</accession>
<dbReference type="InterPro" id="IPR003358">
    <property type="entry name" value="tRNA_(Gua-N-7)_MeTrfase_Trmb"/>
</dbReference>
<feature type="domain" description="SANT" evidence="18">
    <location>
        <begin position="740"/>
        <end position="786"/>
    </location>
</feature>
<comment type="catalytic activity">
    <reaction evidence="14">
        <text>(2R)-3-phosphoglycerate + ATP = (2R)-3-phospho-glyceroyl phosphate + ADP</text>
        <dbReference type="Rhea" id="RHEA:14801"/>
        <dbReference type="ChEBI" id="CHEBI:30616"/>
        <dbReference type="ChEBI" id="CHEBI:57604"/>
        <dbReference type="ChEBI" id="CHEBI:58272"/>
        <dbReference type="ChEBI" id="CHEBI:456216"/>
        <dbReference type="EC" id="2.7.2.3"/>
    </reaction>
</comment>
<dbReference type="InterPro" id="IPR015824">
    <property type="entry name" value="Phosphoglycerate_kinase_N"/>
</dbReference>
<dbReference type="GO" id="GO:0007389">
    <property type="term" value="P:pattern specification process"/>
    <property type="evidence" value="ECO:0007669"/>
    <property type="project" value="TreeGrafter"/>
</dbReference>
<dbReference type="FunFam" id="3.40.50.150:FF:000194">
    <property type="entry name" value="Phosphoglycerate kinase"/>
    <property type="match status" value="1"/>
</dbReference>
<evidence type="ECO:0000256" key="10">
    <source>
        <dbReference type="ARBA" id="ARBA00022840"/>
    </source>
</evidence>
<dbReference type="InterPro" id="IPR001005">
    <property type="entry name" value="SANT/Myb"/>
</dbReference>
<protein>
    <recommendedName>
        <fullName evidence="14">Phosphoglycerate kinase</fullName>
        <ecNumber evidence="14">2.7.2.3</ecNumber>
    </recommendedName>
</protein>
<comment type="cofactor">
    <cofactor evidence="2">
        <name>Mg(2+)</name>
        <dbReference type="ChEBI" id="CHEBI:18420"/>
    </cofactor>
</comment>
<dbReference type="GO" id="GO:0008176">
    <property type="term" value="F:tRNA (guanine(46)-N7)-methyltransferase activity"/>
    <property type="evidence" value="ECO:0007669"/>
    <property type="project" value="UniProtKB-EC"/>
</dbReference>
<dbReference type="SMART" id="SM00717">
    <property type="entry name" value="SANT"/>
    <property type="match status" value="1"/>
</dbReference>
<dbReference type="SUPFAM" id="SSF53748">
    <property type="entry name" value="Phosphoglycerate kinase"/>
    <property type="match status" value="1"/>
</dbReference>
<comment type="similarity">
    <text evidence="3 14">Belongs to the phosphoglycerate kinase family.</text>
</comment>
<evidence type="ECO:0000256" key="3">
    <source>
        <dbReference type="ARBA" id="ARBA00008982"/>
    </source>
</evidence>
<dbReference type="GO" id="GO:0006096">
    <property type="term" value="P:glycolytic process"/>
    <property type="evidence" value="ECO:0007669"/>
    <property type="project" value="InterPro"/>
</dbReference>
<evidence type="ECO:0000259" key="18">
    <source>
        <dbReference type="PROSITE" id="PS51293"/>
    </source>
</evidence>
<dbReference type="InterPro" id="IPR001576">
    <property type="entry name" value="Phosphoglycerate_kinase"/>
</dbReference>
<keyword evidence="11" id="KW-0460">Magnesium</keyword>
<evidence type="ECO:0000256" key="5">
    <source>
        <dbReference type="ARBA" id="ARBA00022679"/>
    </source>
</evidence>
<evidence type="ECO:0000256" key="11">
    <source>
        <dbReference type="ARBA" id="ARBA00022842"/>
    </source>
</evidence>
<evidence type="ECO:0000256" key="16">
    <source>
        <dbReference type="SAM" id="MobiDB-lite"/>
    </source>
</evidence>
<dbReference type="CDD" id="cd02440">
    <property type="entry name" value="AdoMet_MTases"/>
    <property type="match status" value="1"/>
</dbReference>
<evidence type="ECO:0000256" key="4">
    <source>
        <dbReference type="ARBA" id="ARBA00022603"/>
    </source>
</evidence>
<comment type="caution">
    <text evidence="19">The sequence shown here is derived from an EMBL/GenBank/DDBJ whole genome shotgun (WGS) entry which is preliminary data.</text>
</comment>
<dbReference type="EC" id="2.7.2.3" evidence="14"/>
<feature type="region of interest" description="Disordered" evidence="16">
    <location>
        <begin position="908"/>
        <end position="933"/>
    </location>
</feature>
<dbReference type="PANTHER" id="PTHR21677">
    <property type="entry name" value="CRAMPED PROTEIN"/>
    <property type="match status" value="1"/>
</dbReference>
<evidence type="ECO:0000256" key="15">
    <source>
        <dbReference type="RuleBase" id="RU000696"/>
    </source>
</evidence>
<dbReference type="InterPro" id="IPR055315">
    <property type="entry name" value="Cramped-like"/>
</dbReference>
<dbReference type="EMBL" id="VOIH02000007">
    <property type="protein sequence ID" value="KAF3441833.1"/>
    <property type="molecule type" value="Genomic_DNA"/>
</dbReference>
<dbReference type="InterPro" id="IPR036043">
    <property type="entry name" value="Phosphoglycerate_kinase_sf"/>
</dbReference>
<keyword evidence="20" id="KW-1185">Reference proteome</keyword>
<dbReference type="Pfam" id="PF00162">
    <property type="entry name" value="PGK"/>
    <property type="match status" value="1"/>
</dbReference>
<dbReference type="Pfam" id="PF02390">
    <property type="entry name" value="Methyltransf_4"/>
    <property type="match status" value="1"/>
</dbReference>
<keyword evidence="10" id="KW-0067">ATP-binding</keyword>
<dbReference type="PROSITE" id="PS51293">
    <property type="entry name" value="SANT"/>
    <property type="match status" value="1"/>
</dbReference>
<feature type="compositionally biased region" description="Polar residues" evidence="16">
    <location>
        <begin position="971"/>
        <end position="990"/>
    </location>
</feature>
<dbReference type="PANTHER" id="PTHR21677:SF1">
    <property type="entry name" value="PROTEIN CRAMPED-LIKE"/>
    <property type="match status" value="1"/>
</dbReference>
<sequence length="1455" mass="161476">MGQLLNLLPGTLCFSKFSRNEGPKFHQCKSCWVVRGCAQFLKRHRSSEAVCNGGDSDVIPYVQTLRKFPKEELRAKVALVRFDSTIMLRGGQDQNVLPEPTSNALLTVKYLLEAGAKVILVSEWCVNLELESVADFLSSALHNKVVPVRCVYPEMLSNMESIEKADIFLVANLSEFKEEVANCLKFAEALALGVDIFVNDSFSQSHKILASTVGVTRFCCACLAGFNFEDSLCQLKKATESNKKPHVAIIGGGNLHYKAAALRFLASSCDGLVFVGMMSFQIMNALGLSVPLNLVEHGALEEALHIVQFAKSRNVQILHPKDFWCKNDSGQFEIFPAHGILDGWAPVDIGPVSLGGINSLLTKCKKILWIGPVKFHRSGCTSGATTLAQILDQLSQNNCEITVVGKMACEAIMKQSSSASVFNMVYYASVVWEFLKGRKLPGILALDRAYPYDIDWKAVYSDPLQPLAVDIGSGNGLFLMGMAKRRKDLNFLGLEINEKLVRHCLDSIQQFGKRNGYFISTNATSTFRSIVSSYPGKLVLVSIQCPNPDFNKPEYRWRMLQKALVEAVAELLVPNGKVFLQSDIEAVSVRMREEFLKYGKGKLVVKELSSAVNEQGWLKENPFEVRCVYHLGNNETALSARELFDNLANVSVGDLLSGVTQDMDANCIDPVSLSEDSFRFQSLRSNTRKLPHSVSFDHPRISLSENVAVREGEHGIASSTPIHIVPQQPAKKPTRQWAAWTRQEEESFFTALRQVGKNFEKITCRVQSKNKDQVRHYYYRLVRRMNKLLGPELCLDAKNSKDTNAAMLRWWSLLEKYSCKASKLHLKPRRFKIFIEALEHQLLKDRKKSVRKRPSQGENCPPAASTFSNQSRASGHDNRTFKLVLVDSQNIQKVGSGKASLKRNINIGINRNNKGDSTTMKPARQRRKSGVASSAAYKKWEKAAIAGVSLVADAAEHLERTATGKEDEQEQFTAGQESSDPVSSLPTFPQNPFVESSIHSSVKLKLQLFPIDDCTRRALELDKHNPHLELTLSNRKKISSVLEHLNRKWGSSTVASGELMLFPYNVQRENIMGHQRWTQDSIVSAADVYAIIGSPTIFRLRYGWFNTTELGSVVLQEQAPLASCCITGEHNSNEENRNEQIMDSAPLSLPSTDYQPVELNKDNLTSVNKTHTSAMTSNERKRYNCAGDGTIMRHLRDANDLRNNGTALSAGEWADSLTNISVGDLLSGVSQDMDANCIDPPVAGSSQCLQQIPFSCDSFDAAIAAHISRQQDKMGCQATLASHASSILDAEETCDAFSFQKNPFPPHEAQNLSGSSSPRAWKLTERTSLVGSGHLHEELPEVERVADDPAQEDPMDECRPDPHLHGGEAKDFNVLADIYWPDSLGPLDLDMPSSKYHSEDIILSDSLSGLNRLIASSMDAFQNCSFFGLDKKEAASTVEARETASWGLRMNSDFT</sequence>
<dbReference type="PROSITE" id="PS51625">
    <property type="entry name" value="SAM_MT_TRMB"/>
    <property type="match status" value="1"/>
</dbReference>
<dbReference type="Pfam" id="PF00249">
    <property type="entry name" value="Myb_DNA-binding"/>
    <property type="match status" value="1"/>
</dbReference>
<dbReference type="Gene3D" id="3.40.50.150">
    <property type="entry name" value="Vaccinia Virus protein VP39"/>
    <property type="match status" value="1"/>
</dbReference>
<keyword evidence="13" id="KW-0539">Nucleus</keyword>
<dbReference type="FunFam" id="1.10.10.60:FF:000287">
    <property type="entry name" value="TSL-kinase interacting protein 1"/>
    <property type="match status" value="1"/>
</dbReference>
<feature type="region of interest" description="Disordered" evidence="16">
    <location>
        <begin position="962"/>
        <end position="990"/>
    </location>
</feature>
<dbReference type="FunFam" id="3.40.50.1260:FF:000013">
    <property type="entry name" value="Phosphoglycerate kinase"/>
    <property type="match status" value="1"/>
</dbReference>
<dbReference type="GO" id="GO:0005524">
    <property type="term" value="F:ATP binding"/>
    <property type="evidence" value="ECO:0007669"/>
    <property type="project" value="UniProtKB-KW"/>
</dbReference>
<keyword evidence="8" id="KW-0547">Nucleotide-binding</keyword>
<dbReference type="CDD" id="cd00167">
    <property type="entry name" value="SANT"/>
    <property type="match status" value="1"/>
</dbReference>
<dbReference type="GO" id="GO:0003677">
    <property type="term" value="F:DNA binding"/>
    <property type="evidence" value="ECO:0007669"/>
    <property type="project" value="UniProtKB-KW"/>
</dbReference>
<reference evidence="19" key="1">
    <citation type="submission" date="2020-03" db="EMBL/GenBank/DDBJ databases">
        <title>A high-quality chromosome-level genome assembly of a woody plant with both climbing and erect habits, Rhamnella rubrinervis.</title>
        <authorList>
            <person name="Lu Z."/>
            <person name="Yang Y."/>
            <person name="Zhu X."/>
            <person name="Sun Y."/>
        </authorList>
    </citation>
    <scope>NUCLEOTIDE SEQUENCE</scope>
    <source>
        <strain evidence="19">BYM</strain>
        <tissue evidence="19">Leaf</tissue>
    </source>
</reference>
<dbReference type="InterPro" id="IPR029063">
    <property type="entry name" value="SAM-dependent_MTases_sf"/>
</dbReference>
<dbReference type="SUPFAM" id="SSF46689">
    <property type="entry name" value="Homeodomain-like"/>
    <property type="match status" value="1"/>
</dbReference>
<dbReference type="Gene3D" id="1.20.58.1880">
    <property type="match status" value="1"/>
</dbReference>
<comment type="subunit">
    <text evidence="15">Monomer.</text>
</comment>
<evidence type="ECO:0000256" key="1">
    <source>
        <dbReference type="ARBA" id="ARBA00000142"/>
    </source>
</evidence>
<evidence type="ECO:0000313" key="19">
    <source>
        <dbReference type="EMBL" id="KAF3441833.1"/>
    </source>
</evidence>
<dbReference type="InterPro" id="IPR009057">
    <property type="entry name" value="Homeodomain-like_sf"/>
</dbReference>
<dbReference type="GO" id="GO:0005634">
    <property type="term" value="C:nucleus"/>
    <property type="evidence" value="ECO:0007669"/>
    <property type="project" value="TreeGrafter"/>
</dbReference>
<evidence type="ECO:0000256" key="9">
    <source>
        <dbReference type="ARBA" id="ARBA00022777"/>
    </source>
</evidence>
<feature type="region of interest" description="Disordered" evidence="16">
    <location>
        <begin position="846"/>
        <end position="875"/>
    </location>
</feature>
<dbReference type="InterPro" id="IPR017884">
    <property type="entry name" value="SANT_dom"/>
</dbReference>
<evidence type="ECO:0000256" key="2">
    <source>
        <dbReference type="ARBA" id="ARBA00001946"/>
    </source>
</evidence>
<organism evidence="19 20">
    <name type="scientific">Rhamnella rubrinervis</name>
    <dbReference type="NCBI Taxonomy" id="2594499"/>
    <lineage>
        <taxon>Eukaryota</taxon>
        <taxon>Viridiplantae</taxon>
        <taxon>Streptophyta</taxon>
        <taxon>Embryophyta</taxon>
        <taxon>Tracheophyta</taxon>
        <taxon>Spermatophyta</taxon>
        <taxon>Magnoliopsida</taxon>
        <taxon>eudicotyledons</taxon>
        <taxon>Gunneridae</taxon>
        <taxon>Pentapetalae</taxon>
        <taxon>rosids</taxon>
        <taxon>fabids</taxon>
        <taxon>Rosales</taxon>
        <taxon>Rhamnaceae</taxon>
        <taxon>rhamnoid group</taxon>
        <taxon>Rhamneae</taxon>
        <taxon>Rhamnella</taxon>
    </lineage>
</organism>
<dbReference type="SUPFAM" id="SSF53335">
    <property type="entry name" value="S-adenosyl-L-methionine-dependent methyltransferases"/>
    <property type="match status" value="1"/>
</dbReference>
<evidence type="ECO:0000256" key="6">
    <source>
        <dbReference type="ARBA" id="ARBA00022691"/>
    </source>
</evidence>